<dbReference type="Proteomes" id="UP000051952">
    <property type="component" value="Unassembled WGS sequence"/>
</dbReference>
<feature type="compositionally biased region" description="Polar residues" evidence="2">
    <location>
        <begin position="111"/>
        <end position="123"/>
    </location>
</feature>
<proteinExistence type="predicted"/>
<reference evidence="4" key="1">
    <citation type="submission" date="2015-09" db="EMBL/GenBank/DDBJ databases">
        <authorList>
            <consortium name="Pathogen Informatics"/>
        </authorList>
    </citation>
    <scope>NUCLEOTIDE SEQUENCE [LARGE SCALE GENOMIC DNA]</scope>
    <source>
        <strain evidence="4">Lake Konstanz</strain>
    </source>
</reference>
<evidence type="ECO:0000256" key="2">
    <source>
        <dbReference type="SAM" id="MobiDB-lite"/>
    </source>
</evidence>
<feature type="compositionally biased region" description="Low complexity" evidence="2">
    <location>
        <begin position="130"/>
        <end position="139"/>
    </location>
</feature>
<organism evidence="3 4">
    <name type="scientific">Bodo saltans</name>
    <name type="common">Flagellated protozoan</name>
    <dbReference type="NCBI Taxonomy" id="75058"/>
    <lineage>
        <taxon>Eukaryota</taxon>
        <taxon>Discoba</taxon>
        <taxon>Euglenozoa</taxon>
        <taxon>Kinetoplastea</taxon>
        <taxon>Metakinetoplastina</taxon>
        <taxon>Eubodonida</taxon>
        <taxon>Bodonidae</taxon>
        <taxon>Bodo</taxon>
    </lineage>
</organism>
<sequence>MYQQRVPTENSTSCCALEAVHLTRVCTVLIFVEEVEREAIKKTPEETLCMLSNGATHLANNVFLSVVRDDVDHAFLFTDDDIASHAPVSLLNLSRAVQFDIQVDGVAAEQPKSSESDGNTTTVVKEPTKKAATNSTTAHTAALTNASTKPMSSAHVNPTSHVVEHPQLLTSSNGMYAIALGPFQRRHVLLHVPRGEVAELLLPHAVISCVWHPHEGHVLFLLGVDGSVTAVDVSWIRHHVAPRLLATISAVEIHQALFDRTLLAQRRHQHTSSKLTPSSADAVNVQPEALVPVSSPSLPTSMPTTSSVTSANEAASSIHFVALSIVSETPGLPTMLLILSSRGDIISVKIGGDFHPACDATMAARLHEREHLQELGYVSPREATELALLGSWEQQPLDSARGASAPGSGRLHSVKGAGGVDVELLDDGTLRRRDVLSDDVLGRTTVFALAAGMNLSTDTADDQLIAVNDGHNHPSASPINALFCVHHVVQPTVADALNEPNDYAVSLAVHVVDAHAGLHCVNVLHTSGELRGYLLHERDLLSVDLRKHRHEHVVRFSDAPIAPSVAPPATQQRAARDEAPWKGGERLRRILQEFILISSNNLLLVKSVSTPRNNFLVVYPLWHSTKVVSGEGYIGEWIYYEPHRQGCSLLPSPGYDSCSPPAPLATRIPLDMSHYSVALGDDGLLMMFPDRVRTHADCNKEHSDKKQLLAVVGVPTVELFLSALYAQQGSVTILPDTTSAAPESSQRRDQALINDCIMLASSEHRGILVDGGFDDAPAASSSSSAALEEKVGQVFDNLHHKEQLEKKNVELFLSALYAQQGSVAILPDTTSVAPESSQRRDQALINDCIMLASCEHRGILVDGGFDDVPAAASSSSSAALEEKVGQVFDNLHHKEQLAREKREQLAAKLQGLQGRIEAAGEKATKMKDLLLEALYSREGLNEVYRTNNVLGQIKTPLTELEHVISWRGEQENS</sequence>
<feature type="region of interest" description="Disordered" evidence="2">
    <location>
        <begin position="108"/>
        <end position="139"/>
    </location>
</feature>
<evidence type="ECO:0000256" key="1">
    <source>
        <dbReference type="SAM" id="Coils"/>
    </source>
</evidence>
<gene>
    <name evidence="3" type="ORF">BSAL_77485</name>
</gene>
<dbReference type="AlphaFoldDB" id="A0A0S4IZN3"/>
<accession>A0A0S4IZN3</accession>
<feature type="coiled-coil region" evidence="1">
    <location>
        <begin position="895"/>
        <end position="922"/>
    </location>
</feature>
<name>A0A0S4IZN3_BODSA</name>
<evidence type="ECO:0000313" key="4">
    <source>
        <dbReference type="Proteomes" id="UP000051952"/>
    </source>
</evidence>
<dbReference type="EMBL" id="CYKH01000747">
    <property type="protein sequence ID" value="CUG31602.1"/>
    <property type="molecule type" value="Genomic_DNA"/>
</dbReference>
<keyword evidence="4" id="KW-1185">Reference proteome</keyword>
<evidence type="ECO:0000313" key="3">
    <source>
        <dbReference type="EMBL" id="CUG31602.1"/>
    </source>
</evidence>
<keyword evidence="1" id="KW-0175">Coiled coil</keyword>
<protein>
    <submittedName>
        <fullName evidence="3">Uncharacterized protein</fullName>
    </submittedName>
</protein>
<dbReference type="VEuPathDB" id="TriTrypDB:BSAL_77485"/>